<evidence type="ECO:0000256" key="4">
    <source>
        <dbReference type="ARBA" id="ARBA00023002"/>
    </source>
</evidence>
<feature type="compositionally biased region" description="Low complexity" evidence="7">
    <location>
        <begin position="1125"/>
        <end position="1159"/>
    </location>
</feature>
<keyword evidence="4 6" id="KW-0560">Oxidoreductase</keyword>
<dbReference type="EC" id="1.-.-.-" evidence="6"/>
<keyword evidence="3 6" id="KW-0274">FAD</keyword>
<gene>
    <name evidence="8" type="primary">PLEST004081</name>
    <name evidence="8" type="ORF">PLESTB_001118700</name>
</gene>
<evidence type="ECO:0000256" key="6">
    <source>
        <dbReference type="RuleBase" id="RU361177"/>
    </source>
</evidence>
<dbReference type="SUPFAM" id="SSF51905">
    <property type="entry name" value="FAD/NAD(P)-binding domain"/>
    <property type="match status" value="2"/>
</dbReference>
<feature type="compositionally biased region" description="Basic and acidic residues" evidence="7">
    <location>
        <begin position="1077"/>
        <end position="1086"/>
    </location>
</feature>
<evidence type="ECO:0000313" key="8">
    <source>
        <dbReference type="EMBL" id="GLC56543.1"/>
    </source>
</evidence>
<evidence type="ECO:0000256" key="5">
    <source>
        <dbReference type="ARBA" id="ARBA00047707"/>
    </source>
</evidence>
<feature type="region of interest" description="Disordered" evidence="7">
    <location>
        <begin position="1125"/>
        <end position="1265"/>
    </location>
</feature>
<comment type="similarity">
    <text evidence="1 6">Belongs to the FMO family.</text>
</comment>
<feature type="compositionally biased region" description="Pro residues" evidence="7">
    <location>
        <begin position="1036"/>
        <end position="1048"/>
    </location>
</feature>
<feature type="compositionally biased region" description="Low complexity" evidence="7">
    <location>
        <begin position="1225"/>
        <end position="1248"/>
    </location>
</feature>
<dbReference type="GO" id="GO:0103075">
    <property type="term" value="F:indole-3-pyruvate monooxygenase activity"/>
    <property type="evidence" value="ECO:0007669"/>
    <property type="project" value="UniProtKB-EC"/>
</dbReference>
<evidence type="ECO:0000256" key="7">
    <source>
        <dbReference type="SAM" id="MobiDB-lite"/>
    </source>
</evidence>
<proteinExistence type="inferred from homology"/>
<feature type="compositionally biased region" description="Basic residues" evidence="7">
    <location>
        <begin position="1187"/>
        <end position="1199"/>
    </location>
</feature>
<dbReference type="EMBL" id="BRXU01000016">
    <property type="protein sequence ID" value="GLC56543.1"/>
    <property type="molecule type" value="Genomic_DNA"/>
</dbReference>
<evidence type="ECO:0000256" key="2">
    <source>
        <dbReference type="ARBA" id="ARBA00022630"/>
    </source>
</evidence>
<feature type="compositionally biased region" description="Low complexity" evidence="7">
    <location>
        <begin position="890"/>
        <end position="908"/>
    </location>
</feature>
<feature type="region of interest" description="Disordered" evidence="7">
    <location>
        <begin position="1393"/>
        <end position="1429"/>
    </location>
</feature>
<dbReference type="GO" id="GO:0004499">
    <property type="term" value="F:N,N-dimethylaniline monooxygenase activity"/>
    <property type="evidence" value="ECO:0007669"/>
    <property type="project" value="InterPro"/>
</dbReference>
<dbReference type="Pfam" id="PF00743">
    <property type="entry name" value="FMO-like"/>
    <property type="match status" value="1"/>
</dbReference>
<comment type="cofactor">
    <cofactor evidence="6">
        <name>FAD</name>
        <dbReference type="ChEBI" id="CHEBI:57692"/>
    </cofactor>
</comment>
<accession>A0A9W6BR06</accession>
<evidence type="ECO:0000256" key="1">
    <source>
        <dbReference type="ARBA" id="ARBA00009183"/>
    </source>
</evidence>
<evidence type="ECO:0000313" key="9">
    <source>
        <dbReference type="Proteomes" id="UP001165080"/>
    </source>
</evidence>
<protein>
    <recommendedName>
        <fullName evidence="6">Flavin-containing monooxygenase</fullName>
        <ecNumber evidence="6">1.-.-.-</ecNumber>
    </recommendedName>
</protein>
<name>A0A9W6BR06_9CHLO</name>
<dbReference type="InterPro" id="IPR020946">
    <property type="entry name" value="Flavin_mOase-like"/>
</dbReference>
<feature type="region of interest" description="Disordered" evidence="7">
    <location>
        <begin position="485"/>
        <end position="521"/>
    </location>
</feature>
<keyword evidence="6" id="KW-0503">Monooxygenase</keyword>
<feature type="compositionally biased region" description="Low complexity" evidence="7">
    <location>
        <begin position="795"/>
        <end position="837"/>
    </location>
</feature>
<feature type="compositionally biased region" description="Low complexity" evidence="7">
    <location>
        <begin position="712"/>
        <end position="723"/>
    </location>
</feature>
<feature type="compositionally biased region" description="Polar residues" evidence="7">
    <location>
        <begin position="843"/>
        <end position="855"/>
    </location>
</feature>
<feature type="compositionally biased region" description="Low complexity" evidence="7">
    <location>
        <begin position="1404"/>
        <end position="1429"/>
    </location>
</feature>
<evidence type="ECO:0000256" key="3">
    <source>
        <dbReference type="ARBA" id="ARBA00022827"/>
    </source>
</evidence>
<feature type="compositionally biased region" description="Gly residues" evidence="7">
    <location>
        <begin position="1087"/>
        <end position="1097"/>
    </location>
</feature>
<dbReference type="Proteomes" id="UP001165080">
    <property type="component" value="Unassembled WGS sequence"/>
</dbReference>
<keyword evidence="2 6" id="KW-0285">Flavoprotein</keyword>
<dbReference type="GO" id="GO:0050660">
    <property type="term" value="F:flavin adenine dinucleotide binding"/>
    <property type="evidence" value="ECO:0007669"/>
    <property type="project" value="InterPro"/>
</dbReference>
<dbReference type="PANTHER" id="PTHR43539">
    <property type="entry name" value="FLAVIN-BINDING MONOOXYGENASE-LIKE PROTEIN (AFU_ORTHOLOGUE AFUA_4G09220)"/>
    <property type="match status" value="1"/>
</dbReference>
<feature type="region of interest" description="Disordered" evidence="7">
    <location>
        <begin position="622"/>
        <end position="641"/>
    </location>
</feature>
<dbReference type="GO" id="GO:0050661">
    <property type="term" value="F:NADP binding"/>
    <property type="evidence" value="ECO:0007669"/>
    <property type="project" value="InterPro"/>
</dbReference>
<feature type="region of interest" description="Disordered" evidence="7">
    <location>
        <begin position="795"/>
        <end position="924"/>
    </location>
</feature>
<dbReference type="PANTHER" id="PTHR43539:SF78">
    <property type="entry name" value="FLAVIN-CONTAINING MONOOXYGENASE"/>
    <property type="match status" value="1"/>
</dbReference>
<keyword evidence="9" id="KW-1185">Reference proteome</keyword>
<feature type="region of interest" description="Disordered" evidence="7">
    <location>
        <begin position="1011"/>
        <end position="1104"/>
    </location>
</feature>
<dbReference type="InterPro" id="IPR036188">
    <property type="entry name" value="FAD/NAD-bd_sf"/>
</dbReference>
<reference evidence="8 9" key="1">
    <citation type="journal article" date="2023" name="Commun. Biol.">
        <title>Reorganization of the ancestral sex-determining regions during the evolution of trioecy in Pleodorina starrii.</title>
        <authorList>
            <person name="Takahashi K."/>
            <person name="Suzuki S."/>
            <person name="Kawai-Toyooka H."/>
            <person name="Yamamoto K."/>
            <person name="Hamaji T."/>
            <person name="Ootsuki R."/>
            <person name="Yamaguchi H."/>
            <person name="Kawachi M."/>
            <person name="Higashiyama T."/>
            <person name="Nozaki H."/>
        </authorList>
    </citation>
    <scope>NUCLEOTIDE SEQUENCE [LARGE SCALE GENOMIC DNA]</scope>
    <source>
        <strain evidence="8 9">NIES-4479</strain>
    </source>
</reference>
<comment type="caution">
    <text evidence="8">The sequence shown here is derived from an EMBL/GenBank/DDBJ whole genome shotgun (WGS) entry which is preliminary data.</text>
</comment>
<dbReference type="InterPro" id="IPR050982">
    <property type="entry name" value="Auxin_biosynth/cation_transpt"/>
</dbReference>
<organism evidence="8 9">
    <name type="scientific">Pleodorina starrii</name>
    <dbReference type="NCBI Taxonomy" id="330485"/>
    <lineage>
        <taxon>Eukaryota</taxon>
        <taxon>Viridiplantae</taxon>
        <taxon>Chlorophyta</taxon>
        <taxon>core chlorophytes</taxon>
        <taxon>Chlorophyceae</taxon>
        <taxon>CS clade</taxon>
        <taxon>Chlamydomonadales</taxon>
        <taxon>Volvocaceae</taxon>
        <taxon>Pleodorina</taxon>
    </lineage>
</organism>
<comment type="catalytic activity">
    <reaction evidence="5">
        <text>indole-3-pyruvate + NADPH + O2 + H(+) = (indol-3-yl)acetate + CO2 + NADP(+) + H2O</text>
        <dbReference type="Rhea" id="RHEA:34331"/>
        <dbReference type="ChEBI" id="CHEBI:15377"/>
        <dbReference type="ChEBI" id="CHEBI:15378"/>
        <dbReference type="ChEBI" id="CHEBI:15379"/>
        <dbReference type="ChEBI" id="CHEBI:16526"/>
        <dbReference type="ChEBI" id="CHEBI:17640"/>
        <dbReference type="ChEBI" id="CHEBI:30854"/>
        <dbReference type="ChEBI" id="CHEBI:57783"/>
        <dbReference type="ChEBI" id="CHEBI:58349"/>
        <dbReference type="EC" id="1.14.13.168"/>
    </reaction>
</comment>
<feature type="compositionally biased region" description="Low complexity" evidence="7">
    <location>
        <begin position="487"/>
        <end position="498"/>
    </location>
</feature>
<sequence length="1656" mass="167250">MGAELHRLRPARQVPWKLYEFPEFPWPKDLQPSSEYPTGQEVQEYVREYVRQYDLRRHVRFNCKLLRLRWVAASRQWDALYCDTLQEKFFKVTVDYAVICAGIYSQPYIPDYEGTDSYAGIQLHAKDFVDLSLARGRRVVIVGAGKTALDCVSSIVATNTATSVTLLYRQAHWPLPRRMLGTSVRRLLFNRAMTTMMPPYYTASGTASATSKVTAPLRKLFWRGMESVISRKFHITEHMRPRVHLPADLFYGGQILDNTMDKLVRSEALLTVKGEINRFVRNGVILQDGNFVAADLVLYCTGYLKTYDYLEGDMRSRLELQKDGLYLYRNCLPYAVPHLAFIGSEVSTYNNILTHGLQALWLAHILSGRTPLPPPSAMADDVRAQQRWRRSIMPAQRSRGSVLMLYMMQYHDQLLADMGFPSRRKGFNLLAECFGTYTATDYHQLVEGDDAALLAAARSAEEQLAAAGEPPAVLAAEAAGRAGVGPPGSAAGAAAPEAAAPPPPPGGGGAGGASGAPGALRAPAANDDSRYFCNSSRGGTSASARSFNGGEGCCCHLQQQQQQGQDDLGCCGCGAGVAAGPGAAAAAAAAAAAGRVGSPGSSSVGVASADRVLAMDFGPDSVESATHRSPQRGRPPACRDATSAAAAAVTFAASSAPDGVGSAPLWARTEQQRRSARALSMRVASDLSNAARGMNGGGPSGTGAGAADGRRPATASAAPATNALRRRAAAGGPESSDSDHRTAAPQLAFFPADGWSASTALPAPVRGCAGTNMFASAPIRQTAAATDRSSAAAAAAGRRSFTSRGPWDPTGGTAAAATAAAAAGPSASGGYAGPSSSRLSRHTGPTSPIPCQSKHTAGVPLQQQQQQQRSLADTWPYGSQYSVPNGLSYHHPQQQQQHQHQQQQQQQHVRWSMLSSGDVAEVAPSGGSASGMFVRQYGSGLHGGLRSLPENASPYGTASAIAGGSGGDGSGSLLCECSSAGAGTAAGGSGSGGAAVCGHCSGSGGDWLPPSDNLPYRSHQNHLRPATAPQAGSREAPPPPPPPSPALEPPRHTANSTGQSPHAVESPRRAQVAPRPPSEETDRGAEQRGGSGGGSGDGYEAHCGLQQTGGARAAEGGGGGQVCGDGAASGARPGSGSAADGEAAGHQPGAGAAAAAAARSGGGGGSPPAVAPPASRCNDTTCSSSNHHNHHNHHNHNHHNNSNNQLHAATSCVPPASSSDRSHRLSSCSHSQSIADSAPSSNNSSGPNTVETAAGGGLEDPGGAVDKIYPIVEDEGSAVVLADCRPPPSPPLPLPQPAAAAAAPPAWYAFASDATRLATYGSLGGASDGGGGGGGLFGSPGSSAVSLSLWNASSATSATIGRMMHGGTGRGSMVLSESRLGAMGTLLEVEQADSVDDGGGGGEAAAASAAAGAGERGSSNPAAPPARAVPTAAAPAILALTRAGSGGAGRSPRRGSAVSGGSALFMVNGAGGGGGSSRDWRRVGSLGRSTDGVTAGLAEGAAGAAGSGGVGAGSVSSWNMFPGASSNGAYSTGSSGGQIYSSISFAADLRNGGGGGSSSSAAAAAGGAQLPPELLVRQPSRLSSCPTADSIIANMMDASGGNEAAAAVDEGGGAAAATASDAGGGGGLGPLAVGSCSSTIPFVPLADTSPFRSPTE</sequence>
<feature type="region of interest" description="Disordered" evidence="7">
    <location>
        <begin position="689"/>
        <end position="741"/>
    </location>
</feature>
<feature type="compositionally biased region" description="Gly residues" evidence="7">
    <location>
        <begin position="694"/>
        <end position="706"/>
    </location>
</feature>
<dbReference type="Gene3D" id="3.50.50.60">
    <property type="entry name" value="FAD/NAD(P)-binding domain"/>
    <property type="match status" value="3"/>
</dbReference>